<keyword evidence="3" id="KW-0449">Lipoprotein</keyword>
<dbReference type="InterPro" id="IPR027593">
    <property type="entry name" value="Aro_clust"/>
</dbReference>
<proteinExistence type="predicted"/>
<feature type="signal peptide" evidence="2">
    <location>
        <begin position="1"/>
        <end position="20"/>
    </location>
</feature>
<protein>
    <submittedName>
        <fullName evidence="3">Putative lipoprotein</fullName>
    </submittedName>
</protein>
<evidence type="ECO:0000313" key="4">
    <source>
        <dbReference type="Proteomes" id="UP000241093"/>
    </source>
</evidence>
<organism evidence="3 4">
    <name type="scientific">Mycoplasma leachii 06049</name>
    <dbReference type="NCBI Taxonomy" id="1188244"/>
    <lineage>
        <taxon>Bacteria</taxon>
        <taxon>Bacillati</taxon>
        <taxon>Mycoplasmatota</taxon>
        <taxon>Mollicutes</taxon>
        <taxon>Mycoplasmataceae</taxon>
        <taxon>Mycoplasma</taxon>
    </lineage>
</organism>
<sequence length="374" mass="45187">MKKLLITSLSLFMLAIPATSCVVKNNNINQIKQEDSEFKLYTNKSIKKMLEVYTKKDKSYDLYIDQQENKPYSKYDELRFALTFYPIFNSINVRHNSQYEGINLTAKSVIENTLSNDWYWVINNIDKFQYTFNPYGDYYKKIDDIKINGITYNDEFLFNKTKELFKSSVQKIKNKAPIELITFDIKDITDKDLKELKTQTISDKLDYSYVKFEEKSIYKKKQAWYLVFDNYKVLKIWKYEFNNKVYLKILPDLLILKNSNNIKQLKQQLENLEKMIHKKRVDELNRKIKIEKENFDPEDYGIENGSDFKFSIQQYLDKRYKDNDESFMKFQETHQYNDILMQSINEINKEALQRKENTKHELDIFRFSMRYIYG</sequence>
<dbReference type="RefSeq" id="WP_107669385.1">
    <property type="nucleotide sequence ID" value="NZ_LAUU01000003.1"/>
</dbReference>
<comment type="caution">
    <text evidence="3">The sequence shown here is derived from an EMBL/GenBank/DDBJ whole genome shotgun (WGS) entry which is preliminary data.</text>
</comment>
<dbReference type="AlphaFoldDB" id="A0A2T4IAQ7"/>
<accession>A0A2T4IAQ7</accession>
<dbReference type="Proteomes" id="UP000241093">
    <property type="component" value="Unassembled WGS sequence"/>
</dbReference>
<feature type="chain" id="PRO_5015594660" evidence="2">
    <location>
        <begin position="21"/>
        <end position="374"/>
    </location>
</feature>
<gene>
    <name evidence="3" type="ORF">MLEAa_0900</name>
</gene>
<name>A0A2T4IAQ7_9MOLU</name>
<keyword evidence="1" id="KW-0175">Coiled coil</keyword>
<feature type="coiled-coil region" evidence="1">
    <location>
        <begin position="255"/>
        <end position="294"/>
    </location>
</feature>
<dbReference type="EMBL" id="LAUU01000003">
    <property type="protein sequence ID" value="PTD31754.1"/>
    <property type="molecule type" value="Genomic_DNA"/>
</dbReference>
<evidence type="ECO:0000256" key="2">
    <source>
        <dbReference type="SAM" id="SignalP"/>
    </source>
</evidence>
<reference evidence="3 4" key="1">
    <citation type="submission" date="2015-04" db="EMBL/GenBank/DDBJ databases">
        <title>Genome sequence of Mycoplasma leachii strain 06049.</title>
        <authorList>
            <person name="Sirand-Pugnet P."/>
            <person name="Breton M."/>
            <person name="Dordet-Frisoni E."/>
            <person name="Baranowski E."/>
            <person name="Barre A."/>
            <person name="Couture C."/>
            <person name="Dupuy V."/>
            <person name="Gaurivaud P."/>
            <person name="Jacob D."/>
            <person name="Lemaitre C."/>
            <person name="Manso-Silvan L."/>
            <person name="Nikolski M."/>
            <person name="Nouvel L.-X."/>
            <person name="Poumarat F."/>
            <person name="Tardy F."/>
            <person name="Thebault P."/>
            <person name="Theil S."/>
            <person name="Citti C."/>
            <person name="Thiaucourt F."/>
            <person name="Blanchard A."/>
        </authorList>
    </citation>
    <scope>NUCLEOTIDE SEQUENCE [LARGE SCALE GENOMIC DNA]</scope>
    <source>
        <strain evidence="3 4">06049</strain>
    </source>
</reference>
<evidence type="ECO:0000256" key="1">
    <source>
        <dbReference type="SAM" id="Coils"/>
    </source>
</evidence>
<dbReference type="NCBIfam" id="TIGR04313">
    <property type="entry name" value="aro_clust_Mycop"/>
    <property type="match status" value="1"/>
</dbReference>
<keyword evidence="2" id="KW-0732">Signal</keyword>
<evidence type="ECO:0000313" key="3">
    <source>
        <dbReference type="EMBL" id="PTD31754.1"/>
    </source>
</evidence>